<gene>
    <name evidence="1" type="ORF">GCM10009804_52750</name>
</gene>
<evidence type="ECO:0000313" key="1">
    <source>
        <dbReference type="EMBL" id="GAA1590014.1"/>
    </source>
</evidence>
<keyword evidence="2" id="KW-1185">Reference proteome</keyword>
<name>A0ABP4PSS9_9ACTN</name>
<organism evidence="1 2">
    <name type="scientific">Kribbella hippodromi</name>
    <dbReference type="NCBI Taxonomy" id="434347"/>
    <lineage>
        <taxon>Bacteria</taxon>
        <taxon>Bacillati</taxon>
        <taxon>Actinomycetota</taxon>
        <taxon>Actinomycetes</taxon>
        <taxon>Propionibacteriales</taxon>
        <taxon>Kribbellaceae</taxon>
        <taxon>Kribbella</taxon>
    </lineage>
</organism>
<proteinExistence type="predicted"/>
<reference evidence="2" key="1">
    <citation type="journal article" date="2019" name="Int. J. Syst. Evol. Microbiol.">
        <title>The Global Catalogue of Microorganisms (GCM) 10K type strain sequencing project: providing services to taxonomists for standard genome sequencing and annotation.</title>
        <authorList>
            <consortium name="The Broad Institute Genomics Platform"/>
            <consortium name="The Broad Institute Genome Sequencing Center for Infectious Disease"/>
            <person name="Wu L."/>
            <person name="Ma J."/>
        </authorList>
    </citation>
    <scope>NUCLEOTIDE SEQUENCE [LARGE SCALE GENOMIC DNA]</scope>
    <source>
        <strain evidence="2">JCM 15572</strain>
    </source>
</reference>
<evidence type="ECO:0000313" key="2">
    <source>
        <dbReference type="Proteomes" id="UP001501705"/>
    </source>
</evidence>
<dbReference type="EMBL" id="BAAAPH010000018">
    <property type="protein sequence ID" value="GAA1590014.1"/>
    <property type="molecule type" value="Genomic_DNA"/>
</dbReference>
<comment type="caution">
    <text evidence="1">The sequence shown here is derived from an EMBL/GenBank/DDBJ whole genome shotgun (WGS) entry which is preliminary data.</text>
</comment>
<evidence type="ECO:0008006" key="3">
    <source>
        <dbReference type="Google" id="ProtNLM"/>
    </source>
</evidence>
<protein>
    <recommendedName>
        <fullName evidence="3">CdiI immunity protein domain-containing protein</fullName>
    </recommendedName>
</protein>
<sequence length="114" mass="13104">MSGSGKYWLKDKSAPFATLLSVLNTYYHPEIRNDNYEVLIERARENRPDDAKIATFKAELTQVLQGHREGLPDDAIDLATAYDDWDTDEEFLAWLWHELYPDEAVPVPETSSSE</sequence>
<accession>A0ABP4PSS9</accession>
<dbReference type="Proteomes" id="UP001501705">
    <property type="component" value="Unassembled WGS sequence"/>
</dbReference>